<feature type="transmembrane region" description="Helical" evidence="1">
    <location>
        <begin position="29"/>
        <end position="51"/>
    </location>
</feature>
<keyword evidence="1" id="KW-0472">Membrane</keyword>
<dbReference type="AlphaFoldDB" id="A0A2H0ND13"/>
<evidence type="ECO:0000256" key="1">
    <source>
        <dbReference type="SAM" id="Phobius"/>
    </source>
</evidence>
<name>A0A2H0ND13_9BACT</name>
<accession>A0A2H0ND13</accession>
<evidence type="ECO:0000313" key="2">
    <source>
        <dbReference type="EMBL" id="PIR06792.1"/>
    </source>
</evidence>
<organism evidence="2 3">
    <name type="scientific">Candidatus Komeilibacteria bacterium CG11_big_fil_rev_8_21_14_0_20_36_20</name>
    <dbReference type="NCBI Taxonomy" id="1974477"/>
    <lineage>
        <taxon>Bacteria</taxon>
        <taxon>Candidatus Komeiliibacteriota</taxon>
    </lineage>
</organism>
<gene>
    <name evidence="2" type="ORF">COV55_02370</name>
</gene>
<keyword evidence="1" id="KW-1133">Transmembrane helix</keyword>
<dbReference type="EMBL" id="PCWQ01000009">
    <property type="protein sequence ID" value="PIR06792.1"/>
    <property type="molecule type" value="Genomic_DNA"/>
</dbReference>
<evidence type="ECO:0000313" key="3">
    <source>
        <dbReference type="Proteomes" id="UP000230564"/>
    </source>
</evidence>
<dbReference type="Proteomes" id="UP000230564">
    <property type="component" value="Unassembled WGS sequence"/>
</dbReference>
<proteinExistence type="predicted"/>
<feature type="transmembrane region" description="Helical" evidence="1">
    <location>
        <begin position="5"/>
        <end position="23"/>
    </location>
</feature>
<reference evidence="2 3" key="1">
    <citation type="submission" date="2017-09" db="EMBL/GenBank/DDBJ databases">
        <title>Depth-based differentiation of microbial function through sediment-hosted aquifers and enrichment of novel symbionts in the deep terrestrial subsurface.</title>
        <authorList>
            <person name="Probst A.J."/>
            <person name="Ladd B."/>
            <person name="Jarett J.K."/>
            <person name="Geller-Mcgrath D.E."/>
            <person name="Sieber C.M."/>
            <person name="Emerson J.B."/>
            <person name="Anantharaman K."/>
            <person name="Thomas B.C."/>
            <person name="Malmstrom R."/>
            <person name="Stieglmeier M."/>
            <person name="Klingl A."/>
            <person name="Woyke T."/>
            <person name="Ryan C.M."/>
            <person name="Banfield J.F."/>
        </authorList>
    </citation>
    <scope>NUCLEOTIDE SEQUENCE [LARGE SCALE GENOMIC DNA]</scope>
    <source>
        <strain evidence="2">CG11_big_fil_rev_8_21_14_0_20_36_20</strain>
    </source>
</reference>
<comment type="caution">
    <text evidence="2">The sequence shown here is derived from an EMBL/GenBank/DDBJ whole genome shotgun (WGS) entry which is preliminary data.</text>
</comment>
<protein>
    <submittedName>
        <fullName evidence="2">Uncharacterized protein</fullName>
    </submittedName>
</protein>
<keyword evidence="1" id="KW-0812">Transmembrane</keyword>
<sequence>MIDFIINAISTLSGLILHILLLAKNNLHIIIPGFFGVIICVLIIQDTICMFKSIKKNVTVKK</sequence>